<evidence type="ECO:0000256" key="1">
    <source>
        <dbReference type="SAM" id="MobiDB-lite"/>
    </source>
</evidence>
<accession>A0A392RQ01</accession>
<proteinExistence type="predicted"/>
<feature type="non-terminal residue" evidence="2">
    <location>
        <position position="126"/>
    </location>
</feature>
<protein>
    <submittedName>
        <fullName evidence="2">Uncharacterized protein</fullName>
    </submittedName>
</protein>
<dbReference type="EMBL" id="LXQA010252794">
    <property type="protein sequence ID" value="MCI38174.1"/>
    <property type="molecule type" value="Genomic_DNA"/>
</dbReference>
<dbReference type="AlphaFoldDB" id="A0A392RQ01"/>
<evidence type="ECO:0000313" key="3">
    <source>
        <dbReference type="Proteomes" id="UP000265520"/>
    </source>
</evidence>
<feature type="region of interest" description="Disordered" evidence="1">
    <location>
        <begin position="64"/>
        <end position="126"/>
    </location>
</feature>
<feature type="compositionally biased region" description="Acidic residues" evidence="1">
    <location>
        <begin position="10"/>
        <end position="30"/>
    </location>
</feature>
<feature type="non-terminal residue" evidence="2">
    <location>
        <position position="1"/>
    </location>
</feature>
<sequence length="126" mass="13723">GEDGEKLVDESEEDKNEPEKEVEPEETVAENEDRPVRQGQNAEITTVLPEKQLVDEVRVAREVPPPDAGLAMTNKDAAAEGNASRIAPLKKKQRTKTTAVRHASVDMSASVVPEPTASAQEKNDHD</sequence>
<organism evidence="2 3">
    <name type="scientific">Trifolium medium</name>
    <dbReference type="NCBI Taxonomy" id="97028"/>
    <lineage>
        <taxon>Eukaryota</taxon>
        <taxon>Viridiplantae</taxon>
        <taxon>Streptophyta</taxon>
        <taxon>Embryophyta</taxon>
        <taxon>Tracheophyta</taxon>
        <taxon>Spermatophyta</taxon>
        <taxon>Magnoliopsida</taxon>
        <taxon>eudicotyledons</taxon>
        <taxon>Gunneridae</taxon>
        <taxon>Pentapetalae</taxon>
        <taxon>rosids</taxon>
        <taxon>fabids</taxon>
        <taxon>Fabales</taxon>
        <taxon>Fabaceae</taxon>
        <taxon>Papilionoideae</taxon>
        <taxon>50 kb inversion clade</taxon>
        <taxon>NPAAA clade</taxon>
        <taxon>Hologalegina</taxon>
        <taxon>IRL clade</taxon>
        <taxon>Trifolieae</taxon>
        <taxon>Trifolium</taxon>
    </lineage>
</organism>
<name>A0A392RQ01_9FABA</name>
<feature type="region of interest" description="Disordered" evidence="1">
    <location>
        <begin position="1"/>
        <end position="45"/>
    </location>
</feature>
<dbReference type="Proteomes" id="UP000265520">
    <property type="component" value="Unassembled WGS sequence"/>
</dbReference>
<comment type="caution">
    <text evidence="2">The sequence shown here is derived from an EMBL/GenBank/DDBJ whole genome shotgun (WGS) entry which is preliminary data.</text>
</comment>
<reference evidence="2 3" key="1">
    <citation type="journal article" date="2018" name="Front. Plant Sci.">
        <title>Red Clover (Trifolium pratense) and Zigzag Clover (T. medium) - A Picture of Genomic Similarities and Differences.</title>
        <authorList>
            <person name="Dluhosova J."/>
            <person name="Istvanek J."/>
            <person name="Nedelnik J."/>
            <person name="Repkova J."/>
        </authorList>
    </citation>
    <scope>NUCLEOTIDE SEQUENCE [LARGE SCALE GENOMIC DNA]</scope>
    <source>
        <strain evidence="3">cv. 10/8</strain>
        <tissue evidence="2">Leaf</tissue>
    </source>
</reference>
<keyword evidence="3" id="KW-1185">Reference proteome</keyword>
<evidence type="ECO:0000313" key="2">
    <source>
        <dbReference type="EMBL" id="MCI38174.1"/>
    </source>
</evidence>